<feature type="chain" id="PRO_5043555967" evidence="1">
    <location>
        <begin position="25"/>
        <end position="97"/>
    </location>
</feature>
<evidence type="ECO:0000313" key="2">
    <source>
        <dbReference type="EMBL" id="QWG01365.1"/>
    </source>
</evidence>
<reference evidence="2 3" key="1">
    <citation type="submission" date="2021-05" db="EMBL/GenBank/DDBJ databases">
        <title>Comparative genomic studies on the polysaccharide-degrading batcterial strains of the Flammeovirga genus.</title>
        <authorList>
            <person name="Zewei F."/>
            <person name="Zheng Z."/>
            <person name="Yu L."/>
            <person name="Ruyue G."/>
            <person name="Yanhong M."/>
            <person name="Yuanyuan C."/>
            <person name="Jingyan G."/>
            <person name="Wenjun H."/>
        </authorList>
    </citation>
    <scope>NUCLEOTIDE SEQUENCE [LARGE SCALE GENOMIC DNA]</scope>
    <source>
        <strain evidence="2 3">NBRC:100898</strain>
    </source>
</reference>
<keyword evidence="3" id="KW-1185">Reference proteome</keyword>
<dbReference type="Proteomes" id="UP000678679">
    <property type="component" value="Chromosome 1"/>
</dbReference>
<dbReference type="KEGG" id="fya:KMW28_17115"/>
<dbReference type="RefSeq" id="WP_169662854.1">
    <property type="nucleotide sequence ID" value="NZ_CP076132.1"/>
</dbReference>
<feature type="signal peptide" evidence="1">
    <location>
        <begin position="1"/>
        <end position="24"/>
    </location>
</feature>
<sequence length="97" mass="10458">MKSLRLISFSLFLALVTLAYNAYAAVSVRYENKDSQDHTYTVEIGGSTKKVTFGKSRTANYTIQGGGSSAVIHTSCGKVTVRDGARITIKNGCISFN</sequence>
<protein>
    <submittedName>
        <fullName evidence="2">Uncharacterized protein</fullName>
    </submittedName>
</protein>
<evidence type="ECO:0000313" key="3">
    <source>
        <dbReference type="Proteomes" id="UP000678679"/>
    </source>
</evidence>
<dbReference type="AlphaFoldDB" id="A0AAX1N1L2"/>
<organism evidence="2 3">
    <name type="scientific">Flammeovirga yaeyamensis</name>
    <dbReference type="NCBI Taxonomy" id="367791"/>
    <lineage>
        <taxon>Bacteria</taxon>
        <taxon>Pseudomonadati</taxon>
        <taxon>Bacteroidota</taxon>
        <taxon>Cytophagia</taxon>
        <taxon>Cytophagales</taxon>
        <taxon>Flammeovirgaceae</taxon>
        <taxon>Flammeovirga</taxon>
    </lineage>
</organism>
<dbReference type="EMBL" id="CP076132">
    <property type="protein sequence ID" value="QWG01365.1"/>
    <property type="molecule type" value="Genomic_DNA"/>
</dbReference>
<name>A0AAX1N1L2_9BACT</name>
<proteinExistence type="predicted"/>
<keyword evidence="1" id="KW-0732">Signal</keyword>
<evidence type="ECO:0000256" key="1">
    <source>
        <dbReference type="SAM" id="SignalP"/>
    </source>
</evidence>
<accession>A0AAX1N1L2</accession>
<gene>
    <name evidence="2" type="ORF">KMW28_17115</name>
</gene>